<sequence>MPDSTHPEPQPLPSDDLSRALTVARPDSDDDTLAHISIAGDTYTILLGGADTAGHFALIDMHVPPGGGPPPHRHDFEETFTILEGELEVTFRGAKAVIHAGETVNVPANAPHSFHNASDAAVRMLCTCSPPGQEEFFLAIGDRVTSRTAPPPPLDDAAIAARRAKAEELAPKYHAELLKP</sequence>
<dbReference type="Pfam" id="PF07883">
    <property type="entry name" value="Cupin_2"/>
    <property type="match status" value="1"/>
</dbReference>
<feature type="domain" description="Cupin type-2" evidence="1">
    <location>
        <begin position="61"/>
        <end position="127"/>
    </location>
</feature>
<dbReference type="PANTHER" id="PTHR36440">
    <property type="entry name" value="PUTATIVE (AFU_ORTHOLOGUE AFUA_8G07350)-RELATED"/>
    <property type="match status" value="1"/>
</dbReference>
<dbReference type="InterPro" id="IPR011051">
    <property type="entry name" value="RmlC_Cupin_sf"/>
</dbReference>
<dbReference type="Gene3D" id="2.60.120.10">
    <property type="entry name" value="Jelly Rolls"/>
    <property type="match status" value="1"/>
</dbReference>
<evidence type="ECO:0000313" key="2">
    <source>
        <dbReference type="EMBL" id="CAA9517527.1"/>
    </source>
</evidence>
<dbReference type="InterPro" id="IPR053146">
    <property type="entry name" value="QDO-like"/>
</dbReference>
<dbReference type="PANTHER" id="PTHR36440:SF1">
    <property type="entry name" value="PUTATIVE (AFU_ORTHOLOGUE AFUA_8G07350)-RELATED"/>
    <property type="match status" value="1"/>
</dbReference>
<protein>
    <submittedName>
        <fullName evidence="2">Uncharacterized conserved protein, contains double-stranded beta-helix domain</fullName>
    </submittedName>
</protein>
<dbReference type="SUPFAM" id="SSF51182">
    <property type="entry name" value="RmlC-like cupins"/>
    <property type="match status" value="1"/>
</dbReference>
<accession>A0A6J4T9I1</accession>
<dbReference type="InterPro" id="IPR013096">
    <property type="entry name" value="Cupin_2"/>
</dbReference>
<dbReference type="EMBL" id="CADCVQ010000133">
    <property type="protein sequence ID" value="CAA9517527.1"/>
    <property type="molecule type" value="Genomic_DNA"/>
</dbReference>
<dbReference type="InterPro" id="IPR014710">
    <property type="entry name" value="RmlC-like_jellyroll"/>
</dbReference>
<organism evidence="2">
    <name type="scientific">uncultured Solirubrobacteraceae bacterium</name>
    <dbReference type="NCBI Taxonomy" id="1162706"/>
    <lineage>
        <taxon>Bacteria</taxon>
        <taxon>Bacillati</taxon>
        <taxon>Actinomycetota</taxon>
        <taxon>Thermoleophilia</taxon>
        <taxon>Solirubrobacterales</taxon>
        <taxon>Solirubrobacteraceae</taxon>
        <taxon>environmental samples</taxon>
    </lineage>
</organism>
<evidence type="ECO:0000259" key="1">
    <source>
        <dbReference type="Pfam" id="PF07883"/>
    </source>
</evidence>
<gene>
    <name evidence="2" type="ORF">AVDCRST_MAG67-3153</name>
</gene>
<proteinExistence type="predicted"/>
<dbReference type="AlphaFoldDB" id="A0A6J4T9I1"/>
<reference evidence="2" key="1">
    <citation type="submission" date="2020-02" db="EMBL/GenBank/DDBJ databases">
        <authorList>
            <person name="Meier V. D."/>
        </authorList>
    </citation>
    <scope>NUCLEOTIDE SEQUENCE</scope>
    <source>
        <strain evidence="2">AVDCRST_MAG67</strain>
    </source>
</reference>
<name>A0A6J4T9I1_9ACTN</name>